<gene>
    <name evidence="13" type="ORF">BU14_1937s0001</name>
</gene>
<sequence>MVLLVLLGVLPSLIIFAVDVVVHKLFSLREALAVDAGQPGGVQGFFLYTASGLGLCLLSTAVCHAFSTDAEGSGIPQMKAIMSGFYDKLKPALSLWALLAKCVGLVFAIGGGLPIGWEGPNVHIACIIAHHLSRLPFFRSLRRDRALRMQIMACACAVGLASSFGTPIGGVLYALETTASFYLVPTFWKSLLSTVAGAIVYDMLYKTPLVEAFENTSFAGGDYTRTQLLAFALLGVLCGLAGAAFVKCVHWVYIMRKLRAFGSQRYVIVGLVAAAAAAVQYPLRLFRLDPRTAINQFFSAEPLLSLSTWDVVALLAVKFPLIVVSIGLPLPAGVFIPCFLLGSAFGRLYGEVLKFIFGAAIVPGGYAVVGAAAFTAGVTRALSCAVVIFEVTGQLKHMVPTVVAVLLAVIVGNACTRSLYDTLIIMKQLPFMAHMRRDRHPRQTVGDVMSPAVVSLPARASLAEVRAVLRRHPTFDSVPVVADADGGLLLGAVRRRSLIAALAAAADASDAGPAVPLRVEEDSEGEGDGSGSGSERSAGGKGGAPGAGALGRAPPARRPRTAAESFELVDMRAEADSAAAGEPPRASAVGDGAVNGAAPAAGPADAAAPGGAAAAAPPPPPPPPRGATSNGSAHIRATAGADARPVRDDTDAPLLRLRADLSPLVVTANTTLGQLHFMFVMLMPTHALVTSRGRLAGVVRRGDLIQSGQLVVTAPAAPALPADADAGEAGRERA</sequence>
<reference evidence="13 14" key="1">
    <citation type="submission" date="2017-03" db="EMBL/GenBank/DDBJ databases">
        <title>WGS assembly of Porphyra umbilicalis.</title>
        <authorList>
            <person name="Brawley S.H."/>
            <person name="Blouin N.A."/>
            <person name="Ficko-Blean E."/>
            <person name="Wheeler G.L."/>
            <person name="Lohr M."/>
            <person name="Goodson H.V."/>
            <person name="Jenkins J.W."/>
            <person name="Blaby-Haas C.E."/>
            <person name="Helliwell K.E."/>
            <person name="Chan C."/>
            <person name="Marriage T."/>
            <person name="Bhattacharya D."/>
            <person name="Klein A.S."/>
            <person name="Badis Y."/>
            <person name="Brodie J."/>
            <person name="Cao Y."/>
            <person name="Collen J."/>
            <person name="Dittami S.M."/>
            <person name="Gachon C.M."/>
            <person name="Green B.R."/>
            <person name="Karpowicz S."/>
            <person name="Kim J.W."/>
            <person name="Kudahl U."/>
            <person name="Lin S."/>
            <person name="Michel G."/>
            <person name="Mittag M."/>
            <person name="Olson B.J."/>
            <person name="Pangilinan J."/>
            <person name="Peng Y."/>
            <person name="Qiu H."/>
            <person name="Shu S."/>
            <person name="Singer J.T."/>
            <person name="Smith A.G."/>
            <person name="Sprecher B.N."/>
            <person name="Wagner V."/>
            <person name="Wang W."/>
            <person name="Wang Z.-Y."/>
            <person name="Yan J."/>
            <person name="Yarish C."/>
            <person name="Zoeuner-Riek S."/>
            <person name="Zhuang Y."/>
            <person name="Zou Y."/>
            <person name="Lindquist E.A."/>
            <person name="Grimwood J."/>
            <person name="Barry K."/>
            <person name="Rokhsar D.S."/>
            <person name="Schmutz J."/>
            <person name="Stiller J.W."/>
            <person name="Grossman A.R."/>
            <person name="Prochnik S.E."/>
        </authorList>
    </citation>
    <scope>NUCLEOTIDE SEQUENCE [LARGE SCALE GENOMIC DNA]</scope>
    <source>
        <strain evidence="13">4086291</strain>
    </source>
</reference>
<evidence type="ECO:0000256" key="10">
    <source>
        <dbReference type="RuleBase" id="RU361221"/>
    </source>
</evidence>
<feature type="transmembrane region" description="Helical" evidence="10">
    <location>
        <begin position="398"/>
        <end position="420"/>
    </location>
</feature>
<keyword evidence="7 10" id="KW-0472">Membrane</keyword>
<dbReference type="Pfam" id="PF00654">
    <property type="entry name" value="Voltage_CLC"/>
    <property type="match status" value="1"/>
</dbReference>
<feature type="transmembrane region" description="Helical" evidence="10">
    <location>
        <begin position="266"/>
        <end position="283"/>
    </location>
</feature>
<evidence type="ECO:0000256" key="11">
    <source>
        <dbReference type="SAM" id="MobiDB-lite"/>
    </source>
</evidence>
<dbReference type="PANTHER" id="PTHR45720">
    <property type="entry name" value="CHLORIDE CHANNEL PROTEIN 2"/>
    <property type="match status" value="1"/>
</dbReference>
<comment type="subcellular location">
    <subcellularLocation>
        <location evidence="1 10">Membrane</location>
        <topology evidence="1 10">Multi-pass membrane protein</topology>
    </subcellularLocation>
</comment>
<dbReference type="InterPro" id="IPR014743">
    <property type="entry name" value="Cl-channel_core"/>
</dbReference>
<evidence type="ECO:0000256" key="9">
    <source>
        <dbReference type="PROSITE-ProRule" id="PRU00703"/>
    </source>
</evidence>
<evidence type="ECO:0000256" key="3">
    <source>
        <dbReference type="ARBA" id="ARBA00022692"/>
    </source>
</evidence>
<dbReference type="GO" id="GO:0005247">
    <property type="term" value="F:voltage-gated chloride channel activity"/>
    <property type="evidence" value="ECO:0007669"/>
    <property type="project" value="TreeGrafter"/>
</dbReference>
<protein>
    <recommendedName>
        <fullName evidence="10">Chloride channel protein</fullName>
    </recommendedName>
</protein>
<keyword evidence="4" id="KW-0677">Repeat</keyword>
<keyword evidence="3 10" id="KW-0812">Transmembrane</keyword>
<evidence type="ECO:0000256" key="6">
    <source>
        <dbReference type="ARBA" id="ARBA00023065"/>
    </source>
</evidence>
<dbReference type="EMBL" id="KV919843">
    <property type="protein sequence ID" value="OSX69036.1"/>
    <property type="molecule type" value="Genomic_DNA"/>
</dbReference>
<feature type="transmembrane region" description="Helical" evidence="10">
    <location>
        <begin position="319"/>
        <end position="343"/>
    </location>
</feature>
<proteinExistence type="inferred from homology"/>
<evidence type="ECO:0000256" key="2">
    <source>
        <dbReference type="ARBA" id="ARBA00022448"/>
    </source>
</evidence>
<keyword evidence="9" id="KW-0129">CBS domain</keyword>
<name>A0A1X6NKM7_PORUM</name>
<dbReference type="InterPro" id="IPR050970">
    <property type="entry name" value="Cl_channel_volt-gated"/>
</dbReference>
<evidence type="ECO:0000256" key="4">
    <source>
        <dbReference type="ARBA" id="ARBA00022737"/>
    </source>
</evidence>
<dbReference type="InterPro" id="IPR000644">
    <property type="entry name" value="CBS_dom"/>
</dbReference>
<feature type="transmembrane region" description="Helical" evidence="10">
    <location>
        <begin position="151"/>
        <end position="175"/>
    </location>
</feature>
<keyword evidence="14" id="KW-1185">Reference proteome</keyword>
<dbReference type="InterPro" id="IPR046342">
    <property type="entry name" value="CBS_dom_sf"/>
</dbReference>
<dbReference type="SUPFAM" id="SSF81340">
    <property type="entry name" value="Clc chloride channel"/>
    <property type="match status" value="1"/>
</dbReference>
<dbReference type="InterPro" id="IPR001807">
    <property type="entry name" value="ClC"/>
</dbReference>
<evidence type="ECO:0000256" key="1">
    <source>
        <dbReference type="ARBA" id="ARBA00004141"/>
    </source>
</evidence>
<keyword evidence="2 10" id="KW-0813">Transport</keyword>
<feature type="domain" description="CBS" evidence="12">
    <location>
        <begin position="449"/>
        <end position="509"/>
    </location>
</feature>
<evidence type="ECO:0000256" key="8">
    <source>
        <dbReference type="ARBA" id="ARBA00023214"/>
    </source>
</evidence>
<keyword evidence="6 10" id="KW-0406">Ion transport</keyword>
<keyword evidence="8 10" id="KW-0868">Chloride</keyword>
<feature type="transmembrane region" description="Helical" evidence="10">
    <location>
        <begin position="45"/>
        <end position="68"/>
    </location>
</feature>
<feature type="region of interest" description="Disordered" evidence="11">
    <location>
        <begin position="574"/>
        <end position="647"/>
    </location>
</feature>
<dbReference type="GO" id="GO:0016020">
    <property type="term" value="C:membrane"/>
    <property type="evidence" value="ECO:0007669"/>
    <property type="project" value="UniProtKB-SubCell"/>
</dbReference>
<dbReference type="Pfam" id="PF00571">
    <property type="entry name" value="CBS"/>
    <property type="match status" value="1"/>
</dbReference>
<feature type="compositionally biased region" description="Low complexity" evidence="11">
    <location>
        <begin position="588"/>
        <end position="615"/>
    </location>
</feature>
<feature type="transmembrane region" description="Helical" evidence="10">
    <location>
        <begin position="355"/>
        <end position="378"/>
    </location>
</feature>
<dbReference type="OrthoDB" id="4564at2759"/>
<dbReference type="Gene3D" id="1.10.3080.10">
    <property type="entry name" value="Clc chloride channel"/>
    <property type="match status" value="1"/>
</dbReference>
<evidence type="ECO:0000313" key="13">
    <source>
        <dbReference type="EMBL" id="OSX69036.1"/>
    </source>
</evidence>
<dbReference type="PRINTS" id="PR00762">
    <property type="entry name" value="CLCHANNEL"/>
</dbReference>
<dbReference type="Gene3D" id="3.10.580.10">
    <property type="entry name" value="CBS-domain"/>
    <property type="match status" value="2"/>
</dbReference>
<comment type="similarity">
    <text evidence="10">Belongs to the chloride channel (TC 2.A.49) family.</text>
</comment>
<dbReference type="SMART" id="SM00116">
    <property type="entry name" value="CBS"/>
    <property type="match status" value="2"/>
</dbReference>
<keyword evidence="5 10" id="KW-1133">Transmembrane helix</keyword>
<feature type="transmembrane region" description="Helical" evidence="10">
    <location>
        <begin position="228"/>
        <end position="254"/>
    </location>
</feature>
<comment type="caution">
    <text evidence="10">Lacks conserved residue(s) required for the propagation of feature annotation.</text>
</comment>
<dbReference type="SUPFAM" id="SSF54631">
    <property type="entry name" value="CBS-domain pair"/>
    <property type="match status" value="1"/>
</dbReference>
<evidence type="ECO:0000313" key="14">
    <source>
        <dbReference type="Proteomes" id="UP000218209"/>
    </source>
</evidence>
<evidence type="ECO:0000256" key="5">
    <source>
        <dbReference type="ARBA" id="ARBA00022989"/>
    </source>
</evidence>
<feature type="compositionally biased region" description="Pro residues" evidence="11">
    <location>
        <begin position="616"/>
        <end position="625"/>
    </location>
</feature>
<dbReference type="PANTHER" id="PTHR45720:SF10">
    <property type="entry name" value="CHLORIDE CHANNEL PROTEIN 2"/>
    <property type="match status" value="1"/>
</dbReference>
<dbReference type="AlphaFoldDB" id="A0A1X6NKM7"/>
<feature type="compositionally biased region" description="Gly residues" evidence="11">
    <location>
        <begin position="539"/>
        <end position="549"/>
    </location>
</feature>
<organism evidence="13 14">
    <name type="scientific">Porphyra umbilicalis</name>
    <name type="common">Purple laver</name>
    <name type="synonym">Red alga</name>
    <dbReference type="NCBI Taxonomy" id="2786"/>
    <lineage>
        <taxon>Eukaryota</taxon>
        <taxon>Rhodophyta</taxon>
        <taxon>Bangiophyceae</taxon>
        <taxon>Bangiales</taxon>
        <taxon>Bangiaceae</taxon>
        <taxon>Porphyra</taxon>
    </lineage>
</organism>
<feature type="transmembrane region" description="Helical" evidence="10">
    <location>
        <begin position="89"/>
        <end position="110"/>
    </location>
</feature>
<accession>A0A1X6NKM7</accession>
<feature type="region of interest" description="Disordered" evidence="11">
    <location>
        <begin position="511"/>
        <end position="561"/>
    </location>
</feature>
<evidence type="ECO:0000259" key="12">
    <source>
        <dbReference type="PROSITE" id="PS51371"/>
    </source>
</evidence>
<dbReference type="PROSITE" id="PS51371">
    <property type="entry name" value="CBS"/>
    <property type="match status" value="1"/>
</dbReference>
<evidence type="ECO:0000256" key="7">
    <source>
        <dbReference type="ARBA" id="ARBA00023136"/>
    </source>
</evidence>
<dbReference type="Proteomes" id="UP000218209">
    <property type="component" value="Unassembled WGS sequence"/>
</dbReference>